<evidence type="ECO:0000313" key="4">
    <source>
        <dbReference type="EMBL" id="KAF2074071.1"/>
    </source>
</evidence>
<comment type="similarity">
    <text evidence="1">Belongs to the histidine acid phosphatase family.</text>
</comment>
<evidence type="ECO:0000313" key="5">
    <source>
        <dbReference type="Proteomes" id="UP000695562"/>
    </source>
</evidence>
<evidence type="ECO:0000256" key="1">
    <source>
        <dbReference type="ARBA" id="ARBA00005375"/>
    </source>
</evidence>
<evidence type="ECO:0008006" key="6">
    <source>
        <dbReference type="Google" id="ProtNLM"/>
    </source>
</evidence>
<keyword evidence="2" id="KW-0378">Hydrolase</keyword>
<dbReference type="InterPro" id="IPR050645">
    <property type="entry name" value="Histidine_acid_phosphatase"/>
</dbReference>
<feature type="region of interest" description="Disordered" evidence="3">
    <location>
        <begin position="32"/>
        <end position="52"/>
    </location>
</feature>
<dbReference type="Pfam" id="PF00328">
    <property type="entry name" value="His_Phos_2"/>
    <property type="match status" value="1"/>
</dbReference>
<proteinExistence type="inferred from homology"/>
<evidence type="ECO:0000256" key="2">
    <source>
        <dbReference type="ARBA" id="ARBA00022801"/>
    </source>
</evidence>
<dbReference type="GO" id="GO:0016791">
    <property type="term" value="F:phosphatase activity"/>
    <property type="evidence" value="ECO:0007669"/>
    <property type="project" value="TreeGrafter"/>
</dbReference>
<accession>A0A8J4USW3</accession>
<dbReference type="PROSITE" id="PS00616">
    <property type="entry name" value="HIS_ACID_PHOSPHAT_1"/>
    <property type="match status" value="1"/>
</dbReference>
<organism evidence="4 5">
    <name type="scientific">Polysphondylium violaceum</name>
    <dbReference type="NCBI Taxonomy" id="133409"/>
    <lineage>
        <taxon>Eukaryota</taxon>
        <taxon>Amoebozoa</taxon>
        <taxon>Evosea</taxon>
        <taxon>Eumycetozoa</taxon>
        <taxon>Dictyostelia</taxon>
        <taxon>Dictyosteliales</taxon>
        <taxon>Dictyosteliaceae</taxon>
        <taxon>Polysphondylium</taxon>
    </lineage>
</organism>
<reference evidence="4" key="1">
    <citation type="submission" date="2020-01" db="EMBL/GenBank/DDBJ databases">
        <title>Development of genomics and gene disruption for Polysphondylium violaceum indicates a role for the polyketide synthase stlB in stalk morphogenesis.</title>
        <authorList>
            <person name="Narita B."/>
            <person name="Kawabe Y."/>
            <person name="Kin K."/>
            <person name="Saito T."/>
            <person name="Gibbs R."/>
            <person name="Kuspa A."/>
            <person name="Muzny D."/>
            <person name="Queller D."/>
            <person name="Richards S."/>
            <person name="Strassman J."/>
            <person name="Sucgang R."/>
            <person name="Worley K."/>
            <person name="Schaap P."/>
        </authorList>
    </citation>
    <scope>NUCLEOTIDE SEQUENCE</scope>
    <source>
        <strain evidence="4">QSvi11</strain>
    </source>
</reference>
<gene>
    <name evidence="4" type="ORF">CYY_004600</name>
</gene>
<dbReference type="SUPFAM" id="SSF53254">
    <property type="entry name" value="Phosphoglycerate mutase-like"/>
    <property type="match status" value="1"/>
</dbReference>
<dbReference type="PROSITE" id="PS00778">
    <property type="entry name" value="HIS_ACID_PHOSPHAT_2"/>
    <property type="match status" value="1"/>
</dbReference>
<dbReference type="OrthoDB" id="16224at2759"/>
<comment type="caution">
    <text evidence="4">The sequence shown here is derived from an EMBL/GenBank/DDBJ whole genome shotgun (WGS) entry which is preliminary data.</text>
</comment>
<dbReference type="PANTHER" id="PTHR11567:SF110">
    <property type="entry name" value="2-PHOSPHOXYLOSE PHOSPHATASE 1"/>
    <property type="match status" value="1"/>
</dbReference>
<dbReference type="Proteomes" id="UP000695562">
    <property type="component" value="Unassembled WGS sequence"/>
</dbReference>
<protein>
    <recommendedName>
        <fullName evidence="6">Histidine acid phosphatase family protein</fullName>
    </recommendedName>
</protein>
<evidence type="ECO:0000256" key="3">
    <source>
        <dbReference type="SAM" id="MobiDB-lite"/>
    </source>
</evidence>
<dbReference type="Gene3D" id="3.40.50.1240">
    <property type="entry name" value="Phosphoglycerate mutase-like"/>
    <property type="match status" value="1"/>
</dbReference>
<dbReference type="PANTHER" id="PTHR11567">
    <property type="entry name" value="ACID PHOSPHATASE-RELATED"/>
    <property type="match status" value="1"/>
</dbReference>
<dbReference type="InterPro" id="IPR033379">
    <property type="entry name" value="Acid_Pase_AS"/>
</dbReference>
<dbReference type="InterPro" id="IPR029033">
    <property type="entry name" value="His_PPase_superfam"/>
</dbReference>
<keyword evidence="5" id="KW-1185">Reference proteome</keyword>
<sequence>MTITSWFFNQCKLDDNNNNHSKPNIGEKIKQQLSSENHNSNNTKPQQQEQPKNTFNIDYQPIYKANPNDPGVLFFKEYRSLEPNVKDYISNKYQLKFVQIITRHGRRTPESKNYPLSMWTCNSTDNLITNKDKDRPDCNMGQLTVWGVKDMVNVGNSYKHLFIDSLGFLDKVYNPNQIFVRSSNRERTISSARSFMHGLYGGSFSDEQEKEAPHHSSFFILPDKQENMYPRSNDRYIFLKGLVKKHKDVIKENKESGLAEFTAQIKDIFEKSKGFDSPFYVPAWRSYNGLVNSFDCFKNHDLPLPKGFTKEIIDRMYLESAKEFKAVKIYPELSILGIGRFVNDLEKQMELKAKNDPSVDQLKLSLYSAHDTTLAALLVAFDMYEELRHPVTSSALEFILFEKKQETSSAPPKTPEQEKQLIENQFVKVVYNHSVIHIGACKEKEVDDMCPLSEFIEISKKLIPSNYEEMGKITEEEKQKYIYEATH</sequence>
<dbReference type="EMBL" id="AJWJ01000166">
    <property type="protein sequence ID" value="KAF2074071.1"/>
    <property type="molecule type" value="Genomic_DNA"/>
</dbReference>
<dbReference type="CDD" id="cd07061">
    <property type="entry name" value="HP_HAP_like"/>
    <property type="match status" value="1"/>
</dbReference>
<dbReference type="AlphaFoldDB" id="A0A8J4USW3"/>
<dbReference type="InterPro" id="IPR000560">
    <property type="entry name" value="His_Pase_clade-2"/>
</dbReference>
<name>A0A8J4USW3_9MYCE</name>